<evidence type="ECO:0000256" key="1">
    <source>
        <dbReference type="SAM" id="MobiDB-lite"/>
    </source>
</evidence>
<evidence type="ECO:0000313" key="2">
    <source>
        <dbReference type="EMBL" id="MBB3728512.1"/>
    </source>
</evidence>
<dbReference type="InterPro" id="IPR055582">
    <property type="entry name" value="DUF7158"/>
</dbReference>
<protein>
    <submittedName>
        <fullName evidence="2">[acyl-carrier-protein] S-malonyltransferase</fullName>
        <ecNumber evidence="2">2.3.1.39</ecNumber>
    </submittedName>
</protein>
<dbReference type="Pfam" id="PF23716">
    <property type="entry name" value="DUF7158"/>
    <property type="match status" value="1"/>
</dbReference>
<keyword evidence="2" id="KW-0012">Acyltransferase</keyword>
<dbReference type="EMBL" id="JACIBV010000001">
    <property type="protein sequence ID" value="MBB3728512.1"/>
    <property type="molecule type" value="Genomic_DNA"/>
</dbReference>
<keyword evidence="3" id="KW-1185">Reference proteome</keyword>
<dbReference type="GeneID" id="95390743"/>
<keyword evidence="2" id="KW-0808">Transferase</keyword>
<gene>
    <name evidence="2" type="ORF">FHR33_004372</name>
</gene>
<reference evidence="2 3" key="1">
    <citation type="submission" date="2020-08" db="EMBL/GenBank/DDBJ databases">
        <title>Sequencing the genomes of 1000 actinobacteria strains.</title>
        <authorList>
            <person name="Klenk H.-P."/>
        </authorList>
    </citation>
    <scope>NUCLEOTIDE SEQUENCE [LARGE SCALE GENOMIC DNA]</scope>
    <source>
        <strain evidence="2 3">DSM 44320</strain>
    </source>
</reference>
<sequence length="291" mass="30193">MIGLVDGQAVPRDVLDTRLRDLRRGPLHAALPVPGSSEERQMARWVTQVILTEVLCEREALSRGLAPLEGPPLDRLAAVELGSINAAAYNGSPWVRAVHQAVTASAEVPSAWSSAPPPPAPTLHRVRHALFADPAEAAAATPADLEPLGAIPLGSLPSAIAQAVRGTPYGTLAGPVRDALGWHVALAEPAAPAPEPTALGPAAPQSAAPQSAAPQSAAPRSSAPRSSAPRSSAPRSSASEPTAPASAALVAAARRRAFVQWLDVQRATRVRLVHGLEHPGDPRQPDNHHKH</sequence>
<comment type="caution">
    <text evidence="2">The sequence shown here is derived from an EMBL/GenBank/DDBJ whole genome shotgun (WGS) entry which is preliminary data.</text>
</comment>
<dbReference type="AlphaFoldDB" id="A0A7W5YPH8"/>
<dbReference type="RefSeq" id="WP_183660638.1">
    <property type="nucleotide sequence ID" value="NZ_BAAAXX010000048.1"/>
</dbReference>
<accession>A0A7W5YPH8</accession>
<feature type="region of interest" description="Disordered" evidence="1">
    <location>
        <begin position="192"/>
        <end position="247"/>
    </location>
</feature>
<dbReference type="GO" id="GO:0004314">
    <property type="term" value="F:[acyl-carrier-protein] S-malonyltransferase activity"/>
    <property type="evidence" value="ECO:0007669"/>
    <property type="project" value="UniProtKB-EC"/>
</dbReference>
<dbReference type="Proteomes" id="UP000579945">
    <property type="component" value="Unassembled WGS sequence"/>
</dbReference>
<proteinExistence type="predicted"/>
<name>A0A7W5YPH8_9ACTN</name>
<dbReference type="EC" id="2.3.1.39" evidence="2"/>
<organism evidence="2 3">
    <name type="scientific">Nonomuraea dietziae</name>
    <dbReference type="NCBI Taxonomy" id="65515"/>
    <lineage>
        <taxon>Bacteria</taxon>
        <taxon>Bacillati</taxon>
        <taxon>Actinomycetota</taxon>
        <taxon>Actinomycetes</taxon>
        <taxon>Streptosporangiales</taxon>
        <taxon>Streptosporangiaceae</taxon>
        <taxon>Nonomuraea</taxon>
    </lineage>
</organism>
<evidence type="ECO:0000313" key="3">
    <source>
        <dbReference type="Proteomes" id="UP000579945"/>
    </source>
</evidence>